<evidence type="ECO:0000256" key="1">
    <source>
        <dbReference type="ARBA" id="ARBA00038310"/>
    </source>
</evidence>
<dbReference type="Proteomes" id="UP001366503">
    <property type="component" value="Unassembled WGS sequence"/>
</dbReference>
<dbReference type="InterPro" id="IPR052350">
    <property type="entry name" value="Metallo-dep_Lactonases"/>
</dbReference>
<organism evidence="3 4">
    <name type="scientific">Mesorhizobium argentiipisi</name>
    <dbReference type="NCBI Taxonomy" id="3015175"/>
    <lineage>
        <taxon>Bacteria</taxon>
        <taxon>Pseudomonadati</taxon>
        <taxon>Pseudomonadota</taxon>
        <taxon>Alphaproteobacteria</taxon>
        <taxon>Hyphomicrobiales</taxon>
        <taxon>Phyllobacteriaceae</taxon>
        <taxon>Mesorhizobium</taxon>
    </lineage>
</organism>
<dbReference type="InterPro" id="IPR006680">
    <property type="entry name" value="Amidohydro-rel"/>
</dbReference>
<evidence type="ECO:0000259" key="2">
    <source>
        <dbReference type="Pfam" id="PF04909"/>
    </source>
</evidence>
<dbReference type="RefSeq" id="WP_337092902.1">
    <property type="nucleotide sequence ID" value="NZ_JAPYKO010000005.1"/>
</dbReference>
<dbReference type="PANTHER" id="PTHR43569:SF2">
    <property type="entry name" value="AMIDOHYDROLASE-RELATED DOMAIN-CONTAINING PROTEIN"/>
    <property type="match status" value="1"/>
</dbReference>
<dbReference type="Pfam" id="PF04909">
    <property type="entry name" value="Amidohydro_2"/>
    <property type="match status" value="1"/>
</dbReference>
<evidence type="ECO:0000313" key="3">
    <source>
        <dbReference type="EMBL" id="MEI9402534.1"/>
    </source>
</evidence>
<dbReference type="InterPro" id="IPR032466">
    <property type="entry name" value="Metal_Hydrolase"/>
</dbReference>
<comment type="caution">
    <text evidence="3">The sequence shown here is derived from an EMBL/GenBank/DDBJ whole genome shotgun (WGS) entry which is preliminary data.</text>
</comment>
<keyword evidence="4" id="KW-1185">Reference proteome</keyword>
<reference evidence="3 4" key="1">
    <citation type="submission" date="2022-12" db="EMBL/GenBank/DDBJ databases">
        <authorList>
            <person name="Muema E."/>
        </authorList>
    </citation>
    <scope>NUCLEOTIDE SEQUENCE [LARGE SCALE GENOMIC DNA]</scope>
    <source>
        <strain evidence="4">1330</strain>
    </source>
</reference>
<gene>
    <name evidence="3" type="ORF">O7A05_10230</name>
</gene>
<sequence>MPDYPIIDSHVHLVDPARVDYSWTRSEPGLRPKASPADLSAAARPFEIESFVFVEVNADDGQHIDEAIAISEVAVVDSRLGAMVACLPLERGPSVAADLERLMALKPLRGIRRLIQTQPDSDFCIRPDFIAGLKLLRDYDLSFDICLFHHHLPNAIEMVAQCPDVRFVLDHIGKPPIKAGGIEPWRTDIGRLAAMPNVLCKISGVVTEADHKSWTLNEIRPYVEHALDVFGFDRVMFGSDWHVLELAGTYSHWVNVVDEITRDCSVDERRKLFRDNAKAFYRILD</sequence>
<comment type="similarity">
    <text evidence="1">Belongs to the metallo-dependent hydrolases superfamily.</text>
</comment>
<proteinExistence type="inferred from homology"/>
<feature type="domain" description="Amidohydrolase-related" evidence="2">
    <location>
        <begin position="7"/>
        <end position="283"/>
    </location>
</feature>
<name>A0ABU8KCH4_9HYPH</name>
<dbReference type="PANTHER" id="PTHR43569">
    <property type="entry name" value="AMIDOHYDROLASE"/>
    <property type="match status" value="1"/>
</dbReference>
<protein>
    <submittedName>
        <fullName evidence="3">Amidohydrolase family protein</fullName>
    </submittedName>
</protein>
<accession>A0ABU8KCH4</accession>
<dbReference type="Gene3D" id="3.20.20.140">
    <property type="entry name" value="Metal-dependent hydrolases"/>
    <property type="match status" value="1"/>
</dbReference>
<dbReference type="EMBL" id="JAPYKO010000005">
    <property type="protein sequence ID" value="MEI9402534.1"/>
    <property type="molecule type" value="Genomic_DNA"/>
</dbReference>
<evidence type="ECO:0000313" key="4">
    <source>
        <dbReference type="Proteomes" id="UP001366503"/>
    </source>
</evidence>
<dbReference type="SUPFAM" id="SSF51556">
    <property type="entry name" value="Metallo-dependent hydrolases"/>
    <property type="match status" value="1"/>
</dbReference>